<keyword evidence="2" id="KW-1185">Reference proteome</keyword>
<accession>A0A5B7F3T4</accession>
<name>A0A5B7F3T4_PORTR</name>
<comment type="caution">
    <text evidence="1">The sequence shown here is derived from an EMBL/GenBank/DDBJ whole genome shotgun (WGS) entry which is preliminary data.</text>
</comment>
<evidence type="ECO:0000313" key="2">
    <source>
        <dbReference type="Proteomes" id="UP000324222"/>
    </source>
</evidence>
<organism evidence="1 2">
    <name type="scientific">Portunus trituberculatus</name>
    <name type="common">Swimming crab</name>
    <name type="synonym">Neptunus trituberculatus</name>
    <dbReference type="NCBI Taxonomy" id="210409"/>
    <lineage>
        <taxon>Eukaryota</taxon>
        <taxon>Metazoa</taxon>
        <taxon>Ecdysozoa</taxon>
        <taxon>Arthropoda</taxon>
        <taxon>Crustacea</taxon>
        <taxon>Multicrustacea</taxon>
        <taxon>Malacostraca</taxon>
        <taxon>Eumalacostraca</taxon>
        <taxon>Eucarida</taxon>
        <taxon>Decapoda</taxon>
        <taxon>Pleocyemata</taxon>
        <taxon>Brachyura</taxon>
        <taxon>Eubrachyura</taxon>
        <taxon>Portunoidea</taxon>
        <taxon>Portunidae</taxon>
        <taxon>Portuninae</taxon>
        <taxon>Portunus</taxon>
    </lineage>
</organism>
<evidence type="ECO:0000313" key="1">
    <source>
        <dbReference type="EMBL" id="MPC41681.1"/>
    </source>
</evidence>
<dbReference type="AlphaFoldDB" id="A0A5B7F3T4"/>
<protein>
    <submittedName>
        <fullName evidence="1">Uncharacterized protein</fullName>
    </submittedName>
</protein>
<sequence length="66" mass="7530">MVLRYLYACEVAFQCNLTSPQQQLCSSLDVLSPTIHNEDSLPSLIESIDNLKAFDHLAKDKMFRVQ</sequence>
<reference evidence="1 2" key="1">
    <citation type="submission" date="2019-05" db="EMBL/GenBank/DDBJ databases">
        <title>Another draft genome of Portunus trituberculatus and its Hox gene families provides insights of decapod evolution.</title>
        <authorList>
            <person name="Jeong J.-H."/>
            <person name="Song I."/>
            <person name="Kim S."/>
            <person name="Choi T."/>
            <person name="Kim D."/>
            <person name="Ryu S."/>
            <person name="Kim W."/>
        </authorList>
    </citation>
    <scope>NUCLEOTIDE SEQUENCE [LARGE SCALE GENOMIC DNA]</scope>
    <source>
        <tissue evidence="1">Muscle</tissue>
    </source>
</reference>
<gene>
    <name evidence="1" type="ORF">E2C01_035281</name>
</gene>
<dbReference type="EMBL" id="VSRR010005148">
    <property type="protein sequence ID" value="MPC41681.1"/>
    <property type="molecule type" value="Genomic_DNA"/>
</dbReference>
<dbReference type="Proteomes" id="UP000324222">
    <property type="component" value="Unassembled WGS sequence"/>
</dbReference>
<proteinExistence type="predicted"/>